<dbReference type="AlphaFoldDB" id="W4M1R6"/>
<gene>
    <name evidence="1" type="ORF">ETSY2_30805</name>
</gene>
<protein>
    <submittedName>
        <fullName evidence="1">Uncharacterized protein</fullName>
    </submittedName>
</protein>
<keyword evidence="2" id="KW-1185">Reference proteome</keyword>
<name>W4M1R6_9BACT</name>
<proteinExistence type="predicted"/>
<dbReference type="Proteomes" id="UP000019140">
    <property type="component" value="Unassembled WGS sequence"/>
</dbReference>
<dbReference type="HOGENOM" id="CLU_3041507_0_0_7"/>
<sequence length="54" mass="5990">MAVEQAGEGYVAQFAAHCWPPIVPVEDKPDCVRRSWVLRLTQPLPSDVDVELIG</sequence>
<evidence type="ECO:0000313" key="1">
    <source>
        <dbReference type="EMBL" id="ETX04093.1"/>
    </source>
</evidence>
<evidence type="ECO:0000313" key="2">
    <source>
        <dbReference type="Proteomes" id="UP000019140"/>
    </source>
</evidence>
<organism evidence="1 2">
    <name type="scientific">Candidatus Entotheonella gemina</name>
    <dbReference type="NCBI Taxonomy" id="1429439"/>
    <lineage>
        <taxon>Bacteria</taxon>
        <taxon>Pseudomonadati</taxon>
        <taxon>Nitrospinota/Tectimicrobiota group</taxon>
        <taxon>Candidatus Tectimicrobiota</taxon>
        <taxon>Candidatus Entotheonellia</taxon>
        <taxon>Candidatus Entotheonellales</taxon>
        <taxon>Candidatus Entotheonellaceae</taxon>
        <taxon>Candidatus Entotheonella</taxon>
    </lineage>
</organism>
<comment type="caution">
    <text evidence="1">The sequence shown here is derived from an EMBL/GenBank/DDBJ whole genome shotgun (WGS) entry which is preliminary data.</text>
</comment>
<dbReference type="EMBL" id="AZHX01001310">
    <property type="protein sequence ID" value="ETX04093.1"/>
    <property type="molecule type" value="Genomic_DNA"/>
</dbReference>
<reference evidence="1 2" key="1">
    <citation type="journal article" date="2014" name="Nature">
        <title>An environmental bacterial taxon with a large and distinct metabolic repertoire.</title>
        <authorList>
            <person name="Wilson M.C."/>
            <person name="Mori T."/>
            <person name="Ruckert C."/>
            <person name="Uria A.R."/>
            <person name="Helf M.J."/>
            <person name="Takada K."/>
            <person name="Gernert C."/>
            <person name="Steffens U.A."/>
            <person name="Heycke N."/>
            <person name="Schmitt S."/>
            <person name="Rinke C."/>
            <person name="Helfrich E.J."/>
            <person name="Brachmann A.O."/>
            <person name="Gurgui C."/>
            <person name="Wakimoto T."/>
            <person name="Kracht M."/>
            <person name="Crusemann M."/>
            <person name="Hentschel U."/>
            <person name="Abe I."/>
            <person name="Matsunaga S."/>
            <person name="Kalinowski J."/>
            <person name="Takeyama H."/>
            <person name="Piel J."/>
        </authorList>
    </citation>
    <scope>NUCLEOTIDE SEQUENCE [LARGE SCALE GENOMIC DNA]</scope>
    <source>
        <strain evidence="2">TSY2</strain>
    </source>
</reference>
<accession>W4M1R6</accession>